<evidence type="ECO:0000313" key="1">
    <source>
        <dbReference type="EMBL" id="MDV2080822.1"/>
    </source>
</evidence>
<dbReference type="Proteomes" id="UP001269819">
    <property type="component" value="Unassembled WGS sequence"/>
</dbReference>
<name>A0ABU3W3S5_9GAMM</name>
<dbReference type="Pfam" id="PF14234">
    <property type="entry name" value="DUF4336"/>
    <property type="match status" value="1"/>
</dbReference>
<gene>
    <name evidence="1" type="ORF">RYS15_19215</name>
</gene>
<dbReference type="PANTHER" id="PTHR33835:SF1">
    <property type="entry name" value="METALLO-BETA-LACTAMASE DOMAIN-CONTAINING PROTEIN"/>
    <property type="match status" value="1"/>
</dbReference>
<proteinExistence type="predicted"/>
<accession>A0ABU3W3S5</accession>
<organism evidence="1 2">
    <name type="scientific">Marinobacter xestospongiae</name>
    <dbReference type="NCBI Taxonomy" id="994319"/>
    <lineage>
        <taxon>Bacteria</taxon>
        <taxon>Pseudomonadati</taxon>
        <taxon>Pseudomonadota</taxon>
        <taxon>Gammaproteobacteria</taxon>
        <taxon>Pseudomonadales</taxon>
        <taxon>Marinobacteraceae</taxon>
        <taxon>Marinobacter</taxon>
    </lineage>
</organism>
<dbReference type="InterPro" id="IPR025638">
    <property type="entry name" value="DUF4336"/>
</dbReference>
<dbReference type="PANTHER" id="PTHR33835">
    <property type="entry name" value="YALI0C07656P"/>
    <property type="match status" value="1"/>
</dbReference>
<protein>
    <submittedName>
        <fullName evidence="1">DUF4336 domain-containing protein</fullName>
    </submittedName>
</protein>
<dbReference type="EMBL" id="JAWIIJ010000020">
    <property type="protein sequence ID" value="MDV2080822.1"/>
    <property type="molecule type" value="Genomic_DNA"/>
</dbReference>
<sequence length="228" mass="26396">MNYLADNLWIFEGETVPFYAMPYQTRMTVVRLASGQLWLHSPIRLTEALQQQLAPLGEVAFLIAPNHLHHLFIGDWQAAYPDARSYGTREVMAKREDLHFDGELTDSADFPWSQELDQLMFTGSKVMEECVFFHRPSATMIVTDLVENIDPKIFKPWQRGLAGMAGVLAPNGKMPLDWRMTFLFKKAQTREHLRRMLAWQPQRLIMAHGKIIDREAGDFLARSFRWAT</sequence>
<dbReference type="RefSeq" id="WP_316975176.1">
    <property type="nucleotide sequence ID" value="NZ_JAWIIJ010000020.1"/>
</dbReference>
<dbReference type="SUPFAM" id="SSF56281">
    <property type="entry name" value="Metallo-hydrolase/oxidoreductase"/>
    <property type="match status" value="1"/>
</dbReference>
<comment type="caution">
    <text evidence="1">The sequence shown here is derived from an EMBL/GenBank/DDBJ whole genome shotgun (WGS) entry which is preliminary data.</text>
</comment>
<keyword evidence="2" id="KW-1185">Reference proteome</keyword>
<evidence type="ECO:0000313" key="2">
    <source>
        <dbReference type="Proteomes" id="UP001269819"/>
    </source>
</evidence>
<reference evidence="1 2" key="1">
    <citation type="submission" date="2023-10" db="EMBL/GenBank/DDBJ databases">
        <title>Characteristics and mechanism of a salt-tolerant marine origin heterotrophic nitrifying- aerobic denitrifying bacteria Marinobacter xestospongiae HN1.</title>
        <authorList>
            <person name="Qi R."/>
        </authorList>
    </citation>
    <scope>NUCLEOTIDE SEQUENCE [LARGE SCALE GENOMIC DNA]</scope>
    <source>
        <strain evidence="1 2">HN1</strain>
    </source>
</reference>
<dbReference type="InterPro" id="IPR036866">
    <property type="entry name" value="RibonucZ/Hydroxyglut_hydro"/>
</dbReference>